<evidence type="ECO:0000313" key="4">
    <source>
        <dbReference type="Proteomes" id="UP000075885"/>
    </source>
</evidence>
<dbReference type="STRING" id="199890.A0A182PN81"/>
<keyword evidence="1" id="KW-0175">Coiled coil</keyword>
<dbReference type="VEuPathDB" id="VectorBase:AEPI008406"/>
<dbReference type="AlphaFoldDB" id="A0A182PN81"/>
<sequence>MANKIKNSQLGTIRKLPESKLDDEDVQTLLEDGDNFEVESISVSELMMNCDDDDPISVPNDSGSMAEVLKVLRTMSKQFGQLNSRMDGIQQEIQNLSIRVLRVDKKLKMTYDVVKLVKDVVTNSEVPDDDLDLPAFQFQPLTNEDELKELDARLGSDREYYTNLINWMSRRIFKEDPSHRLDEAMDLVFEREFLIQCSWLGRGKSSGKKIPMRENTHLLQLFREIGCNRFVVINDAYVERHFKKKLPHARDRAKQVGYQKKKSIPGAIPRAHLSTDADFIHSALRGKNCWNIMAQRHDKRTGQLYKIQKRIEKKFDEEFEKEQRLLAQARRKKETPKAPTTEPVLICVVEKPAVQLPNVSLEDVLKLLITVSGQVAELNHLIDTVLKEVQELSNRLLQVEKKLTKAFIEIERLKNGVMVTDVSKPVKPAFYSIRYRPVTSEEQLTELNNRLGRDAAYFKTLTEWLMSRIVIEDASNRLHDAMELLFDRAFLVKCSWKGRGRSQPKIPLGQQKNILKVFIAVGSNQFLKISEAYVAQFFKKKLPHARAWLARKGGRRPRRVRPDIEPAAYCLFNLETTLARRRHFLL</sequence>
<feature type="coiled-coil region" evidence="1">
    <location>
        <begin position="375"/>
        <end position="409"/>
    </location>
</feature>
<feature type="domain" description="DUF4806" evidence="2">
    <location>
        <begin position="436"/>
        <end position="520"/>
    </location>
</feature>
<reference evidence="4" key="1">
    <citation type="submission" date="2013-03" db="EMBL/GenBank/DDBJ databases">
        <title>The Genome Sequence of Anopheles epiroticus epiroticus2.</title>
        <authorList>
            <consortium name="The Broad Institute Genomics Platform"/>
            <person name="Neafsey D.E."/>
            <person name="Howell P."/>
            <person name="Walker B."/>
            <person name="Young S.K."/>
            <person name="Zeng Q."/>
            <person name="Gargeya S."/>
            <person name="Fitzgerald M."/>
            <person name="Haas B."/>
            <person name="Abouelleil A."/>
            <person name="Allen A.W."/>
            <person name="Alvarado L."/>
            <person name="Arachchi H.M."/>
            <person name="Berlin A.M."/>
            <person name="Chapman S.B."/>
            <person name="Gainer-Dewar J."/>
            <person name="Goldberg J."/>
            <person name="Griggs A."/>
            <person name="Gujja S."/>
            <person name="Hansen M."/>
            <person name="Howarth C."/>
            <person name="Imamovic A."/>
            <person name="Ireland A."/>
            <person name="Larimer J."/>
            <person name="McCowan C."/>
            <person name="Murphy C."/>
            <person name="Pearson M."/>
            <person name="Poon T.W."/>
            <person name="Priest M."/>
            <person name="Roberts A."/>
            <person name="Saif S."/>
            <person name="Shea T."/>
            <person name="Sisk P."/>
            <person name="Sykes S."/>
            <person name="Wortman J."/>
            <person name="Nusbaum C."/>
            <person name="Birren B."/>
        </authorList>
    </citation>
    <scope>NUCLEOTIDE SEQUENCE [LARGE SCALE GENOMIC DNA]</scope>
    <source>
        <strain evidence="4">Epiroticus2</strain>
    </source>
</reference>
<protein>
    <recommendedName>
        <fullName evidence="2">DUF4806 domain-containing protein</fullName>
    </recommendedName>
</protein>
<evidence type="ECO:0000256" key="1">
    <source>
        <dbReference type="SAM" id="Coils"/>
    </source>
</evidence>
<keyword evidence="4" id="KW-1185">Reference proteome</keyword>
<reference evidence="3" key="2">
    <citation type="submission" date="2020-05" db="UniProtKB">
        <authorList>
            <consortium name="EnsemblMetazoa"/>
        </authorList>
    </citation>
    <scope>IDENTIFICATION</scope>
    <source>
        <strain evidence="3">Epiroticus2</strain>
    </source>
</reference>
<dbReference type="InterPro" id="IPR032071">
    <property type="entry name" value="DUF4806"/>
</dbReference>
<dbReference type="Proteomes" id="UP000075885">
    <property type="component" value="Unassembled WGS sequence"/>
</dbReference>
<accession>A0A182PN81</accession>
<evidence type="ECO:0000313" key="3">
    <source>
        <dbReference type="EnsemblMetazoa" id="AEPI008406-PA"/>
    </source>
</evidence>
<proteinExistence type="predicted"/>
<name>A0A182PN81_9DIPT</name>
<feature type="domain" description="DUF4806" evidence="2">
    <location>
        <begin position="137"/>
        <end position="224"/>
    </location>
</feature>
<organism evidence="3 4">
    <name type="scientific">Anopheles epiroticus</name>
    <dbReference type="NCBI Taxonomy" id="199890"/>
    <lineage>
        <taxon>Eukaryota</taxon>
        <taxon>Metazoa</taxon>
        <taxon>Ecdysozoa</taxon>
        <taxon>Arthropoda</taxon>
        <taxon>Hexapoda</taxon>
        <taxon>Insecta</taxon>
        <taxon>Pterygota</taxon>
        <taxon>Neoptera</taxon>
        <taxon>Endopterygota</taxon>
        <taxon>Diptera</taxon>
        <taxon>Nematocera</taxon>
        <taxon>Culicoidea</taxon>
        <taxon>Culicidae</taxon>
        <taxon>Anophelinae</taxon>
        <taxon>Anopheles</taxon>
    </lineage>
</organism>
<dbReference type="Pfam" id="PF16064">
    <property type="entry name" value="DUF4806"/>
    <property type="match status" value="2"/>
</dbReference>
<dbReference type="EnsemblMetazoa" id="AEPI008406-RA">
    <property type="protein sequence ID" value="AEPI008406-PA"/>
    <property type="gene ID" value="AEPI008406"/>
</dbReference>
<evidence type="ECO:0000259" key="2">
    <source>
        <dbReference type="Pfam" id="PF16064"/>
    </source>
</evidence>